<dbReference type="RefSeq" id="WP_093853355.1">
    <property type="nucleotide sequence ID" value="NZ_JAVRER010000007.1"/>
</dbReference>
<keyword evidence="3 4" id="KW-0732">Signal</keyword>
<dbReference type="EMBL" id="JAVRER010000007">
    <property type="protein sequence ID" value="MDT0415208.1"/>
    <property type="molecule type" value="Genomic_DNA"/>
</dbReference>
<dbReference type="AlphaFoldDB" id="A0ABD5E2B2"/>
<gene>
    <name evidence="5" type="ORF">RM574_06845</name>
</gene>
<feature type="signal peptide" evidence="4">
    <location>
        <begin position="1"/>
        <end position="33"/>
    </location>
</feature>
<evidence type="ECO:0000313" key="6">
    <source>
        <dbReference type="Proteomes" id="UP001183607"/>
    </source>
</evidence>
<name>A0ABD5E2B2_9ACTN</name>
<dbReference type="Proteomes" id="UP001183607">
    <property type="component" value="Unassembled WGS sequence"/>
</dbReference>
<dbReference type="SUPFAM" id="SSF53850">
    <property type="entry name" value="Periplasmic binding protein-like II"/>
    <property type="match status" value="1"/>
</dbReference>
<sequence>MSRTPRRTPRTAHRARRFALLTTATATATALLAACGGDGGGSAAKDSSGRLVLTEMDYYNTDPTMSALPKLLDSCGRKPGVTVRRKIVPDLRTKLIQLAGSHAVPDLVLLDNPDLQQLAATGALTDLGAAGLRTEGLYENVVAAGQYEGKLYGVAPGVNSLALYYDKKLLTDAGLTPPTTWDALGKAAKKLTSGKRHGLGFAVPATEEGSFQFESFFLSAGAELSKLDSPEAVRALTFLDTLVKEGAAPKDVLSWTQANVQEQFANGSLGMMVNGPWQLPQLRKAGMSEEDYGVVPMPVPAKGGTPSGALGGEVWAAGNNSAEKSRKAAEVISCMVNEKNSLTWSKLTQYVPAAKSAAAELAAEQTQMKPFVDGIAGARGRTAKLGTTYPAASQALWTAVQAALSGQKSPSAALAAAQAEASR</sequence>
<dbReference type="Gene3D" id="3.40.190.10">
    <property type="entry name" value="Periplasmic binding protein-like II"/>
    <property type="match status" value="2"/>
</dbReference>
<keyword evidence="2" id="KW-0813">Transport</keyword>
<evidence type="ECO:0000256" key="2">
    <source>
        <dbReference type="ARBA" id="ARBA00022448"/>
    </source>
</evidence>
<accession>A0ABD5E2B2</accession>
<dbReference type="Pfam" id="PF13416">
    <property type="entry name" value="SBP_bac_8"/>
    <property type="match status" value="1"/>
</dbReference>
<dbReference type="InterPro" id="IPR006059">
    <property type="entry name" value="SBP"/>
</dbReference>
<feature type="chain" id="PRO_5044860257" evidence="4">
    <location>
        <begin position="34"/>
        <end position="423"/>
    </location>
</feature>
<evidence type="ECO:0000256" key="4">
    <source>
        <dbReference type="SAM" id="SignalP"/>
    </source>
</evidence>
<dbReference type="PROSITE" id="PS51257">
    <property type="entry name" value="PROKAR_LIPOPROTEIN"/>
    <property type="match status" value="1"/>
</dbReference>
<evidence type="ECO:0000256" key="1">
    <source>
        <dbReference type="ARBA" id="ARBA00008520"/>
    </source>
</evidence>
<organism evidence="5 6">
    <name type="scientific">Streptomyces evansiae</name>
    <dbReference type="NCBI Taxonomy" id="3075535"/>
    <lineage>
        <taxon>Bacteria</taxon>
        <taxon>Bacillati</taxon>
        <taxon>Actinomycetota</taxon>
        <taxon>Actinomycetes</taxon>
        <taxon>Kitasatosporales</taxon>
        <taxon>Streptomycetaceae</taxon>
        <taxon>Streptomyces</taxon>
    </lineage>
</organism>
<dbReference type="PANTHER" id="PTHR30061:SF50">
    <property type="entry name" value="MALTOSE_MALTODEXTRIN-BINDING PERIPLASMIC PROTEIN"/>
    <property type="match status" value="1"/>
</dbReference>
<comment type="similarity">
    <text evidence="1">Belongs to the bacterial solute-binding protein 1 family.</text>
</comment>
<comment type="caution">
    <text evidence="5">The sequence shown here is derived from an EMBL/GenBank/DDBJ whole genome shotgun (WGS) entry which is preliminary data.</text>
</comment>
<protein>
    <submittedName>
        <fullName evidence="5">Extracellular solute-binding protein</fullName>
    </submittedName>
</protein>
<reference evidence="6" key="1">
    <citation type="submission" date="2023-07" db="EMBL/GenBank/DDBJ databases">
        <title>30 novel species of actinomycetes from the DSMZ collection.</title>
        <authorList>
            <person name="Nouioui I."/>
        </authorList>
    </citation>
    <scope>NUCLEOTIDE SEQUENCE [LARGE SCALE GENOMIC DNA]</scope>
    <source>
        <strain evidence="6">DSM 41982</strain>
    </source>
</reference>
<evidence type="ECO:0000256" key="3">
    <source>
        <dbReference type="ARBA" id="ARBA00022729"/>
    </source>
</evidence>
<evidence type="ECO:0000313" key="5">
    <source>
        <dbReference type="EMBL" id="MDT0415208.1"/>
    </source>
</evidence>
<dbReference type="PANTHER" id="PTHR30061">
    <property type="entry name" value="MALTOSE-BINDING PERIPLASMIC PROTEIN"/>
    <property type="match status" value="1"/>
</dbReference>
<proteinExistence type="inferred from homology"/>